<feature type="repeat" description="ANK" evidence="3">
    <location>
        <begin position="157"/>
        <end position="189"/>
    </location>
</feature>
<dbReference type="InterPro" id="IPR042420">
    <property type="entry name" value="RAI14/UACA"/>
</dbReference>
<dbReference type="Pfam" id="PF00023">
    <property type="entry name" value="Ank"/>
    <property type="match status" value="1"/>
</dbReference>
<protein>
    <submittedName>
        <fullName evidence="6">Ankyrin repeat domain 35</fullName>
    </submittedName>
</protein>
<dbReference type="PROSITE" id="PS50088">
    <property type="entry name" value="ANK_REPEAT"/>
    <property type="match status" value="4"/>
</dbReference>
<keyword evidence="2 4" id="KW-0175">Coiled coil</keyword>
<dbReference type="PANTHER" id="PTHR24129">
    <property type="entry name" value="ANKYCORBIN"/>
    <property type="match status" value="1"/>
</dbReference>
<name>A0A8C5PR69_9ANUR</name>
<gene>
    <name evidence="6" type="primary">ANKRD35</name>
</gene>
<feature type="coiled-coil region" evidence="4">
    <location>
        <begin position="365"/>
        <end position="392"/>
    </location>
</feature>
<proteinExistence type="predicted"/>
<keyword evidence="1" id="KW-0677">Repeat</keyword>
<dbReference type="Gene3D" id="1.25.40.20">
    <property type="entry name" value="Ankyrin repeat-containing domain"/>
    <property type="match status" value="1"/>
</dbReference>
<evidence type="ECO:0000256" key="3">
    <source>
        <dbReference type="PROSITE-ProRule" id="PRU00023"/>
    </source>
</evidence>
<dbReference type="InterPro" id="IPR002110">
    <property type="entry name" value="Ankyrin_rpt"/>
</dbReference>
<dbReference type="GO" id="GO:0003779">
    <property type="term" value="F:actin binding"/>
    <property type="evidence" value="ECO:0007669"/>
    <property type="project" value="InterPro"/>
</dbReference>
<feature type="coiled-coil region" evidence="4">
    <location>
        <begin position="644"/>
        <end position="755"/>
    </location>
</feature>
<evidence type="ECO:0000256" key="2">
    <source>
        <dbReference type="ARBA" id="ARBA00023054"/>
    </source>
</evidence>
<dbReference type="Ensembl" id="ENSLLET00000027267.1">
    <property type="protein sequence ID" value="ENSLLEP00000026260.1"/>
    <property type="gene ID" value="ENSLLEG00000016663.1"/>
</dbReference>
<dbReference type="Pfam" id="PF12796">
    <property type="entry name" value="Ank_2"/>
    <property type="match status" value="2"/>
</dbReference>
<dbReference type="Proteomes" id="UP000694569">
    <property type="component" value="Unplaced"/>
</dbReference>
<evidence type="ECO:0000256" key="5">
    <source>
        <dbReference type="SAM" id="MobiDB-lite"/>
    </source>
</evidence>
<accession>A0A8C5PR69</accession>
<organism evidence="6 7">
    <name type="scientific">Leptobrachium leishanense</name>
    <name type="common">Leishan spiny toad</name>
    <dbReference type="NCBI Taxonomy" id="445787"/>
    <lineage>
        <taxon>Eukaryota</taxon>
        <taxon>Metazoa</taxon>
        <taxon>Chordata</taxon>
        <taxon>Craniata</taxon>
        <taxon>Vertebrata</taxon>
        <taxon>Euteleostomi</taxon>
        <taxon>Amphibia</taxon>
        <taxon>Batrachia</taxon>
        <taxon>Anura</taxon>
        <taxon>Pelobatoidea</taxon>
        <taxon>Megophryidae</taxon>
        <taxon>Leptobrachium</taxon>
    </lineage>
</organism>
<dbReference type="GeneTree" id="ENSGT00530000063074"/>
<feature type="coiled-coil region" evidence="4">
    <location>
        <begin position="421"/>
        <end position="476"/>
    </location>
</feature>
<evidence type="ECO:0000256" key="1">
    <source>
        <dbReference type="ARBA" id="ARBA00022737"/>
    </source>
</evidence>
<dbReference type="AlphaFoldDB" id="A0A8C5PR69"/>
<feature type="region of interest" description="Disordered" evidence="5">
    <location>
        <begin position="955"/>
        <end position="981"/>
    </location>
</feature>
<dbReference type="SUPFAM" id="SSF48403">
    <property type="entry name" value="Ankyrin repeat"/>
    <property type="match status" value="1"/>
</dbReference>
<feature type="compositionally biased region" description="Basic and acidic residues" evidence="5">
    <location>
        <begin position="960"/>
        <end position="981"/>
    </location>
</feature>
<feature type="repeat" description="ANK" evidence="3">
    <location>
        <begin position="90"/>
        <end position="122"/>
    </location>
</feature>
<feature type="repeat" description="ANK" evidence="3">
    <location>
        <begin position="57"/>
        <end position="89"/>
    </location>
</feature>
<sequence>MKRLHSLFVKQTYRPSEVDKWNRYDQKLYEAVQKGDAKKVASLLAKKPIRPTKASTGGQSSFHLAAAKGLSECLNVIVSHKVEINAKTDDGYTALHLAASNCHPECVKLLLQRGAHEDSIDFHSQTPLHCAAASGCVSSVILLCDSEDTIIDAADDDGRTPLMVAAERNHPTVCSLLLDREAQANLTDRDNKTALILACERGNIQAAETLIAKGADPRPKDTRGCDALSYASQSRDESLRKRVQVALDRRKSEEESRQESPSASKVQQQSNSREQELATMWKRRYEEEQKRGLWLQGDLMVKTQELESVLEENQKENIKLRKMVEELNGLVDGQPERQGATGQEFYTSDVCGLLNRVVEHVKRHNEHQQTERRLQEEKMRRLEEQTSTIELQQIKHQEEARHLQEVANIAREKEEGALRRVVELEGHLENMREVLSQFEKRKRIQSTVVEDLQEQITEVINEKDELERLLKILQARECTSEDNNKERLHNDHVSPKPNTVVLKEFLRKLRTECGYLQTKTNSLQAESKTLKRCSGFVPLEVLEKNTGNISNTIAEIERYIASIESTETNLVNNLPERPESGPSLHETKDVHEERHINMNGGLYHQLTPMVETSLTCLQSGLLPEDHKAPTECRTLGASMASSTSQESKEIIDSLKQKVHELQVELLALKESRESILTQMNHTSQEKLNLEEGLLALEERLQGEYALRQDMDAQCKDFKQQILHLNDELMAEQRKLHQLNLRLAAQENEMLTLRDSFPPEVLGEEHEKRVETFKSDLLEELYWNIGTLVMKYTEVLQQKVALQKDKQRLLESQAQSIPLTDHNNILNEATNKLDTQVKETDILKQKLFQAMGSIVELRDQLARQSANSLTREDHEKELVCLEKVVASIEEESRACKLDLEKKYNEVAILKQQLEEKFKEEREIKSREEERLKDYTQIKGTQESQLHALREENRAMAGKLTDFSREAAYSKDQMTSERERSSKLEQRLSELDTEVEALRTKTHNYEEQNLHLSRRCEDHGRETQEKHSKMEELLKELDSMAKEVGILQRKCDDLTAQLEDTNKRHQETISIYRTHLLNAAQGVMDEDVHLTLHWILKMQSDIVY</sequence>
<reference evidence="6" key="2">
    <citation type="submission" date="2025-09" db="UniProtKB">
        <authorList>
            <consortium name="Ensembl"/>
        </authorList>
    </citation>
    <scope>IDENTIFICATION</scope>
</reference>
<dbReference type="PANTHER" id="PTHR24129:SF2">
    <property type="entry name" value="DUF3447 DOMAIN-CONTAINING PROTEIN"/>
    <property type="match status" value="1"/>
</dbReference>
<dbReference type="OrthoDB" id="341259at2759"/>
<evidence type="ECO:0000313" key="7">
    <source>
        <dbReference type="Proteomes" id="UP000694569"/>
    </source>
</evidence>
<feature type="coiled-coil region" evidence="4">
    <location>
        <begin position="870"/>
        <end position="929"/>
    </location>
</feature>
<evidence type="ECO:0000256" key="4">
    <source>
        <dbReference type="SAM" id="Coils"/>
    </source>
</evidence>
<dbReference type="PROSITE" id="PS50297">
    <property type="entry name" value="ANK_REP_REGION"/>
    <property type="match status" value="3"/>
</dbReference>
<feature type="region of interest" description="Disordered" evidence="5">
    <location>
        <begin position="239"/>
        <end position="275"/>
    </location>
</feature>
<feature type="repeat" description="ANK" evidence="3">
    <location>
        <begin position="190"/>
        <end position="222"/>
    </location>
</feature>
<keyword evidence="7" id="KW-1185">Reference proteome</keyword>
<evidence type="ECO:0000313" key="6">
    <source>
        <dbReference type="Ensembl" id="ENSLLEP00000026260.1"/>
    </source>
</evidence>
<feature type="compositionally biased region" description="Basic and acidic residues" evidence="5">
    <location>
        <begin position="247"/>
        <end position="258"/>
    </location>
</feature>
<dbReference type="SMART" id="SM00248">
    <property type="entry name" value="ANK"/>
    <property type="match status" value="5"/>
</dbReference>
<keyword evidence="3" id="KW-0040">ANK repeat</keyword>
<reference evidence="6" key="1">
    <citation type="submission" date="2025-08" db="UniProtKB">
        <authorList>
            <consortium name="Ensembl"/>
        </authorList>
    </citation>
    <scope>IDENTIFICATION</scope>
</reference>
<dbReference type="InterPro" id="IPR036770">
    <property type="entry name" value="Ankyrin_rpt-contain_sf"/>
</dbReference>